<evidence type="ECO:0000256" key="1">
    <source>
        <dbReference type="ARBA" id="ARBA00003989"/>
    </source>
</evidence>
<dbReference type="OrthoDB" id="1443407at2"/>
<keyword evidence="3 4" id="KW-0732">Signal</keyword>
<sequence>MTIRYATALLLLIALGSAGATELVYVPKNPSFGGNPLNGTTFINEAQLQNKHDTDPSTQKSQLQQFNDNLQRVILSRLASSISGGLFDSNGKLVPGTLDTTDFSIAITSLGGNQLQITTTDKSTGQQTSFQVSQ</sequence>
<evidence type="ECO:0000256" key="3">
    <source>
        <dbReference type="ARBA" id="ARBA00022729"/>
    </source>
</evidence>
<dbReference type="Pfam" id="PF10614">
    <property type="entry name" value="CsgF"/>
    <property type="match status" value="1"/>
</dbReference>
<evidence type="ECO:0000313" key="5">
    <source>
        <dbReference type="EMBL" id="VVE20358.1"/>
    </source>
</evidence>
<dbReference type="AlphaFoldDB" id="A0A5E4W6W1"/>
<dbReference type="RefSeq" id="WP_150697871.1">
    <property type="nucleotide sequence ID" value="NZ_CABPRZ010000012.1"/>
</dbReference>
<proteinExistence type="predicted"/>
<accession>A0A5E4W6W1</accession>
<keyword evidence="6" id="KW-1185">Reference proteome</keyword>
<evidence type="ECO:0000313" key="6">
    <source>
        <dbReference type="Proteomes" id="UP000414233"/>
    </source>
</evidence>
<dbReference type="EMBL" id="CABPRZ010000012">
    <property type="protein sequence ID" value="VVE20358.1"/>
    <property type="molecule type" value="Genomic_DNA"/>
</dbReference>
<evidence type="ECO:0000256" key="4">
    <source>
        <dbReference type="SAM" id="SignalP"/>
    </source>
</evidence>
<name>A0A5E4W6W1_9BURK</name>
<dbReference type="Proteomes" id="UP000414233">
    <property type="component" value="Unassembled WGS sequence"/>
</dbReference>
<gene>
    <name evidence="5" type="ORF">PTE30175_03020</name>
</gene>
<dbReference type="InterPro" id="IPR018893">
    <property type="entry name" value="T8SS_CsgF"/>
</dbReference>
<evidence type="ECO:0000256" key="2">
    <source>
        <dbReference type="ARBA" id="ARBA00014031"/>
    </source>
</evidence>
<feature type="signal peptide" evidence="4">
    <location>
        <begin position="1"/>
        <end position="20"/>
    </location>
</feature>
<feature type="chain" id="PRO_5022724785" description="Curli production assembly/transport component CsgF" evidence="4">
    <location>
        <begin position="21"/>
        <end position="134"/>
    </location>
</feature>
<reference evidence="5 6" key="1">
    <citation type="submission" date="2019-08" db="EMBL/GenBank/DDBJ databases">
        <authorList>
            <person name="Peeters C."/>
        </authorList>
    </citation>
    <scope>NUCLEOTIDE SEQUENCE [LARGE SCALE GENOMIC DNA]</scope>
    <source>
        <strain evidence="5 6">LMG 30175</strain>
    </source>
</reference>
<protein>
    <recommendedName>
        <fullName evidence="2">Curli production assembly/transport component CsgF</fullName>
    </recommendedName>
</protein>
<organism evidence="5 6">
    <name type="scientific">Pandoraea terrae</name>
    <dbReference type="NCBI Taxonomy" id="1537710"/>
    <lineage>
        <taxon>Bacteria</taxon>
        <taxon>Pseudomonadati</taxon>
        <taxon>Pseudomonadota</taxon>
        <taxon>Betaproteobacteria</taxon>
        <taxon>Burkholderiales</taxon>
        <taxon>Burkholderiaceae</taxon>
        <taxon>Pandoraea</taxon>
    </lineage>
</organism>
<comment type="function">
    <text evidence="1">May be involved in the biogenesis of curli organelles.</text>
</comment>